<evidence type="ECO:0000313" key="2">
    <source>
        <dbReference type="Proteomes" id="UP000276133"/>
    </source>
</evidence>
<name>A0A3M7QL01_BRAPC</name>
<dbReference type="AlphaFoldDB" id="A0A3M7QL01"/>
<reference evidence="1 2" key="1">
    <citation type="journal article" date="2018" name="Sci. Rep.">
        <title>Genomic signatures of local adaptation to the degree of environmental predictability in rotifers.</title>
        <authorList>
            <person name="Franch-Gras L."/>
            <person name="Hahn C."/>
            <person name="Garcia-Roger E.M."/>
            <person name="Carmona M.J."/>
            <person name="Serra M."/>
            <person name="Gomez A."/>
        </authorList>
    </citation>
    <scope>NUCLEOTIDE SEQUENCE [LARGE SCALE GENOMIC DNA]</scope>
    <source>
        <strain evidence="1">HYR1</strain>
    </source>
</reference>
<dbReference type="EMBL" id="REGN01005902">
    <property type="protein sequence ID" value="RNA11638.1"/>
    <property type="molecule type" value="Genomic_DNA"/>
</dbReference>
<keyword evidence="2" id="KW-1185">Reference proteome</keyword>
<accession>A0A3M7QL01</accession>
<proteinExistence type="predicted"/>
<dbReference type="Proteomes" id="UP000276133">
    <property type="component" value="Unassembled WGS sequence"/>
</dbReference>
<organism evidence="1 2">
    <name type="scientific">Brachionus plicatilis</name>
    <name type="common">Marine rotifer</name>
    <name type="synonym">Brachionus muelleri</name>
    <dbReference type="NCBI Taxonomy" id="10195"/>
    <lineage>
        <taxon>Eukaryota</taxon>
        <taxon>Metazoa</taxon>
        <taxon>Spiralia</taxon>
        <taxon>Gnathifera</taxon>
        <taxon>Rotifera</taxon>
        <taxon>Eurotatoria</taxon>
        <taxon>Monogononta</taxon>
        <taxon>Pseudotrocha</taxon>
        <taxon>Ploima</taxon>
        <taxon>Brachionidae</taxon>
        <taxon>Brachionus</taxon>
    </lineage>
</organism>
<sequence length="139" mass="17021">MPIDEPKTEKYPSWSQERPFNKFIWYFSKQNNFYILEANIAINLRKFLYIFHIYYTYFPEPDIKHFDLTVYPTRYQKSFKKAKQDDQRKNAKFYKKDLLIWFVSKKTVAKNTVSPIASFTIKKKLIYLKNYAGFHELWS</sequence>
<gene>
    <name evidence="1" type="ORF">BpHYR1_015193</name>
</gene>
<evidence type="ECO:0000313" key="1">
    <source>
        <dbReference type="EMBL" id="RNA11638.1"/>
    </source>
</evidence>
<protein>
    <submittedName>
        <fullName evidence="1">Uncharacterized protein</fullName>
    </submittedName>
</protein>
<comment type="caution">
    <text evidence="1">The sequence shown here is derived from an EMBL/GenBank/DDBJ whole genome shotgun (WGS) entry which is preliminary data.</text>
</comment>